<dbReference type="Gene3D" id="3.40.50.300">
    <property type="entry name" value="P-loop containing nucleotide triphosphate hydrolases"/>
    <property type="match status" value="1"/>
</dbReference>
<dbReference type="EMBL" id="LQXD01000186">
    <property type="protein sequence ID" value="OIJ06121.1"/>
    <property type="molecule type" value="Genomic_DNA"/>
</dbReference>
<dbReference type="EMBL" id="CP063356">
    <property type="protein sequence ID" value="QOY37615.1"/>
    <property type="molecule type" value="Genomic_DNA"/>
</dbReference>
<gene>
    <name evidence="2" type="ORF">AWH56_008545</name>
    <name evidence="1" type="ORF">AWH56_21290</name>
</gene>
<reference evidence="1 3" key="1">
    <citation type="submission" date="2016-10" db="EMBL/GenBank/DDBJ databases">
        <title>Draft genome sequences of four alkaliphilic bacteria belonging to the Anaerobacillus genus.</title>
        <authorList>
            <person name="Bassil N.M."/>
            <person name="Lloyd J.R."/>
        </authorList>
    </citation>
    <scope>NUCLEOTIDE SEQUENCE [LARGE SCALE GENOMIC DNA]</scope>
    <source>
        <strain evidence="1 3">NB2006</strain>
    </source>
</reference>
<dbReference type="KEGG" id="aia:AWH56_008545"/>
<evidence type="ECO:0000313" key="2">
    <source>
        <dbReference type="EMBL" id="QOY37615.1"/>
    </source>
</evidence>
<name>A0A1S2L186_9BACI</name>
<dbReference type="SUPFAM" id="SSF52540">
    <property type="entry name" value="P-loop containing nucleoside triphosphate hydrolases"/>
    <property type="match status" value="1"/>
</dbReference>
<sequence length="182" mass="20991">MKKIVEQQMYPVTSTKTLKEWGCDEFIAESVNSAIKEKKNILIVGDLASGKTKMMNELISLSNPNMKYQFFYNSRGNENLLEQGYIVEERNRSRLIDSVDTLSQPCNINESVDFVVIDDVFREELVTIIKQLHDNKKEGTIATAFLRSESDLELIAIHLKKHFDLMIYLNGYKNTQSITFLK</sequence>
<keyword evidence="3" id="KW-1185">Reference proteome</keyword>
<evidence type="ECO:0000313" key="1">
    <source>
        <dbReference type="EMBL" id="OIJ06121.1"/>
    </source>
</evidence>
<dbReference type="InterPro" id="IPR027417">
    <property type="entry name" value="P-loop_NTPase"/>
</dbReference>
<accession>A0A1S2L186</accession>
<reference evidence="2 3" key="2">
    <citation type="journal article" date="2017" name="Genome Announc.">
        <title>Draft Genome Sequences of Four Alkaliphilic Bacteria Belonging to the Anaerobacillus Genus.</title>
        <authorList>
            <person name="Bassil N.M."/>
            <person name="Lloyd J.R."/>
        </authorList>
    </citation>
    <scope>NUCLEOTIDE SEQUENCE [LARGE SCALE GENOMIC DNA]</scope>
    <source>
        <strain evidence="2 3">NB2006</strain>
    </source>
</reference>
<dbReference type="Proteomes" id="UP000180175">
    <property type="component" value="Chromosome"/>
</dbReference>
<organism evidence="1 3">
    <name type="scientific">Anaerobacillus isosaccharinicus</name>
    <dbReference type="NCBI Taxonomy" id="1532552"/>
    <lineage>
        <taxon>Bacteria</taxon>
        <taxon>Bacillati</taxon>
        <taxon>Bacillota</taxon>
        <taxon>Bacilli</taxon>
        <taxon>Bacillales</taxon>
        <taxon>Bacillaceae</taxon>
        <taxon>Anaerobacillus</taxon>
    </lineage>
</organism>
<dbReference type="RefSeq" id="WP_071318939.1">
    <property type="nucleotide sequence ID" value="NZ_CP063356.2"/>
</dbReference>
<dbReference type="AlphaFoldDB" id="A0A1S2L186"/>
<reference evidence="2" key="4">
    <citation type="submission" date="2020-10" db="EMBL/GenBank/DDBJ databases">
        <authorList>
            <person name="Bassil N.M."/>
            <person name="Lloyd J.R."/>
        </authorList>
    </citation>
    <scope>NUCLEOTIDE SEQUENCE</scope>
    <source>
        <strain evidence="2">NB2006</strain>
    </source>
</reference>
<proteinExistence type="predicted"/>
<evidence type="ECO:0008006" key="4">
    <source>
        <dbReference type="Google" id="ProtNLM"/>
    </source>
</evidence>
<protein>
    <recommendedName>
        <fullName evidence="4">Bacterial type II secretion system protein E domain-containing protein</fullName>
    </recommendedName>
</protein>
<reference evidence="2 3" key="3">
    <citation type="journal article" date="2019" name="Int. J. Syst. Evol. Microbiol.">
        <title>Anaerobacillus isosaccharinicus sp. nov., an alkaliphilic bacterium which degrades isosaccharinic acid.</title>
        <authorList>
            <person name="Bassil N.M."/>
            <person name="Lloyd J.R."/>
        </authorList>
    </citation>
    <scope>NUCLEOTIDE SEQUENCE [LARGE SCALE GENOMIC DNA]</scope>
    <source>
        <strain evidence="2 3">NB2006</strain>
    </source>
</reference>
<evidence type="ECO:0000313" key="3">
    <source>
        <dbReference type="Proteomes" id="UP000180175"/>
    </source>
</evidence>